<evidence type="ECO:0000256" key="1">
    <source>
        <dbReference type="SAM" id="MobiDB-lite"/>
    </source>
</evidence>
<feature type="region of interest" description="Disordered" evidence="1">
    <location>
        <begin position="1"/>
        <end position="20"/>
    </location>
</feature>
<keyword evidence="4" id="KW-1185">Reference proteome</keyword>
<keyword evidence="2" id="KW-0812">Transmembrane</keyword>
<proteinExistence type="predicted"/>
<feature type="transmembrane region" description="Helical" evidence="2">
    <location>
        <begin position="77"/>
        <end position="97"/>
    </location>
</feature>
<feature type="transmembrane region" description="Helical" evidence="2">
    <location>
        <begin position="53"/>
        <end position="71"/>
    </location>
</feature>
<evidence type="ECO:0000313" key="4">
    <source>
        <dbReference type="Proteomes" id="UP001180840"/>
    </source>
</evidence>
<sequence length="159" mass="17075">MAQNKRSWLDGPSIPSEYDDGTEDASFYPGKSMGLPREGVGSLASVRRRMGGVLIDWMIAWVTAAFVATFTDALGDVSTMTYLFWIILGVVSVWIFARTPGQAVLGMGVARVDVPGAKVGVWRPVVRTLLTAFVLPAALVDTDGRGMHDRATGTTVIRG</sequence>
<reference evidence="3" key="1">
    <citation type="submission" date="2023-07" db="EMBL/GenBank/DDBJ databases">
        <title>Sequencing the genomes of 1000 actinobacteria strains.</title>
        <authorList>
            <person name="Klenk H.-P."/>
        </authorList>
    </citation>
    <scope>NUCLEOTIDE SEQUENCE</scope>
    <source>
        <strain evidence="3">DSM 107476</strain>
    </source>
</reference>
<accession>A0ABU1ZZG6</accession>
<dbReference type="PIRSF" id="PIRSF021697">
    <property type="entry name" value="UCP021697"/>
    <property type="match status" value="1"/>
</dbReference>
<protein>
    <recommendedName>
        <fullName evidence="5">RDD family protein</fullName>
    </recommendedName>
</protein>
<keyword evidence="2" id="KW-0472">Membrane</keyword>
<name>A0ABU1ZZG6_9CORY</name>
<organism evidence="3 4">
    <name type="scientific">Corynebacterium guangdongense</name>
    <dbReference type="NCBI Taxonomy" id="1783348"/>
    <lineage>
        <taxon>Bacteria</taxon>
        <taxon>Bacillati</taxon>
        <taxon>Actinomycetota</taxon>
        <taxon>Actinomycetes</taxon>
        <taxon>Mycobacteriales</taxon>
        <taxon>Corynebacteriaceae</taxon>
        <taxon>Corynebacterium</taxon>
    </lineage>
</organism>
<evidence type="ECO:0000313" key="3">
    <source>
        <dbReference type="EMBL" id="MDR7329788.1"/>
    </source>
</evidence>
<dbReference type="InterPro" id="IPR016795">
    <property type="entry name" value="UCP021697"/>
</dbReference>
<gene>
    <name evidence="3" type="ORF">J2S39_001464</name>
</gene>
<dbReference type="Proteomes" id="UP001180840">
    <property type="component" value="Unassembled WGS sequence"/>
</dbReference>
<dbReference type="EMBL" id="JAVDXZ010000001">
    <property type="protein sequence ID" value="MDR7329788.1"/>
    <property type="molecule type" value="Genomic_DNA"/>
</dbReference>
<comment type="caution">
    <text evidence="3">The sequence shown here is derived from an EMBL/GenBank/DDBJ whole genome shotgun (WGS) entry which is preliminary data.</text>
</comment>
<evidence type="ECO:0000256" key="2">
    <source>
        <dbReference type="SAM" id="Phobius"/>
    </source>
</evidence>
<keyword evidence="2" id="KW-1133">Transmembrane helix</keyword>
<evidence type="ECO:0008006" key="5">
    <source>
        <dbReference type="Google" id="ProtNLM"/>
    </source>
</evidence>
<dbReference type="RefSeq" id="WP_290194882.1">
    <property type="nucleotide sequence ID" value="NZ_CP047654.1"/>
</dbReference>